<keyword evidence="5" id="KW-0539">Nucleus</keyword>
<comment type="subcellular location">
    <subcellularLocation>
        <location evidence="1">Nucleus</location>
    </subcellularLocation>
</comment>
<dbReference type="Pfam" id="PF02362">
    <property type="entry name" value="B3"/>
    <property type="match status" value="1"/>
</dbReference>
<dbReference type="PANTHER" id="PTHR31140">
    <property type="entry name" value="B3 DOMAIN-CONTAINING TRANSCRIPTION FACTOR ABI3"/>
    <property type="match status" value="1"/>
</dbReference>
<comment type="caution">
    <text evidence="7">The sequence shown here is derived from an EMBL/GenBank/DDBJ whole genome shotgun (WGS) entry which is preliminary data.</text>
</comment>
<protein>
    <recommendedName>
        <fullName evidence="6">TF-B3 domain-containing protein</fullName>
    </recommendedName>
</protein>
<evidence type="ECO:0000256" key="2">
    <source>
        <dbReference type="ARBA" id="ARBA00023015"/>
    </source>
</evidence>
<dbReference type="AlphaFoldDB" id="A0AA88J215"/>
<evidence type="ECO:0000256" key="3">
    <source>
        <dbReference type="ARBA" id="ARBA00023125"/>
    </source>
</evidence>
<dbReference type="PROSITE" id="PS50863">
    <property type="entry name" value="B3"/>
    <property type="match status" value="1"/>
</dbReference>
<evidence type="ECO:0000256" key="1">
    <source>
        <dbReference type="ARBA" id="ARBA00004123"/>
    </source>
</evidence>
<dbReference type="InterPro" id="IPR044800">
    <property type="entry name" value="LEC2-like"/>
</dbReference>
<evidence type="ECO:0000256" key="5">
    <source>
        <dbReference type="ARBA" id="ARBA00023242"/>
    </source>
</evidence>
<keyword evidence="8" id="KW-1185">Reference proteome</keyword>
<keyword evidence="3" id="KW-0238">DNA-binding</keyword>
<sequence>MKFTKSLTQTDLNSKLVVPNDFFIEFFQSFNGGGGAVDLLFRNQNGLTWTFRMSIIRTGSNRHKLVFSAGWLSFVRERKLQTGDILSIYKDESSERMYRIEVKRKNEDSNSNEWIRLV</sequence>
<evidence type="ECO:0000313" key="7">
    <source>
        <dbReference type="EMBL" id="GMN59722.1"/>
    </source>
</evidence>
<dbReference type="SMART" id="SM01019">
    <property type="entry name" value="B3"/>
    <property type="match status" value="1"/>
</dbReference>
<dbReference type="Gene3D" id="2.40.330.10">
    <property type="entry name" value="DNA-binding pseudobarrel domain"/>
    <property type="match status" value="1"/>
</dbReference>
<dbReference type="InterPro" id="IPR003340">
    <property type="entry name" value="B3_DNA-bd"/>
</dbReference>
<name>A0AA88J215_FICCA</name>
<reference evidence="7" key="1">
    <citation type="submission" date="2023-07" db="EMBL/GenBank/DDBJ databases">
        <title>draft genome sequence of fig (Ficus carica).</title>
        <authorList>
            <person name="Takahashi T."/>
            <person name="Nishimura K."/>
        </authorList>
    </citation>
    <scope>NUCLEOTIDE SEQUENCE</scope>
</reference>
<organism evidence="7 8">
    <name type="scientific">Ficus carica</name>
    <name type="common">Common fig</name>
    <dbReference type="NCBI Taxonomy" id="3494"/>
    <lineage>
        <taxon>Eukaryota</taxon>
        <taxon>Viridiplantae</taxon>
        <taxon>Streptophyta</taxon>
        <taxon>Embryophyta</taxon>
        <taxon>Tracheophyta</taxon>
        <taxon>Spermatophyta</taxon>
        <taxon>Magnoliopsida</taxon>
        <taxon>eudicotyledons</taxon>
        <taxon>Gunneridae</taxon>
        <taxon>Pentapetalae</taxon>
        <taxon>rosids</taxon>
        <taxon>fabids</taxon>
        <taxon>Rosales</taxon>
        <taxon>Moraceae</taxon>
        <taxon>Ficeae</taxon>
        <taxon>Ficus</taxon>
    </lineage>
</organism>
<dbReference type="PANTHER" id="PTHR31140:SF145">
    <property type="entry name" value="TF-B3 DOMAIN-CONTAINING PROTEIN"/>
    <property type="match status" value="1"/>
</dbReference>
<keyword evidence="2" id="KW-0805">Transcription regulation</keyword>
<dbReference type="CDD" id="cd10017">
    <property type="entry name" value="B3_DNA"/>
    <property type="match status" value="1"/>
</dbReference>
<proteinExistence type="predicted"/>
<feature type="domain" description="TF-B3" evidence="6">
    <location>
        <begin position="1"/>
        <end position="106"/>
    </location>
</feature>
<gene>
    <name evidence="7" type="ORF">TIFTF001_028813</name>
</gene>
<evidence type="ECO:0000259" key="6">
    <source>
        <dbReference type="PROSITE" id="PS50863"/>
    </source>
</evidence>
<dbReference type="GO" id="GO:0003677">
    <property type="term" value="F:DNA binding"/>
    <property type="evidence" value="ECO:0007669"/>
    <property type="project" value="UniProtKB-KW"/>
</dbReference>
<dbReference type="EMBL" id="BTGU01000090">
    <property type="protein sequence ID" value="GMN59722.1"/>
    <property type="molecule type" value="Genomic_DNA"/>
</dbReference>
<dbReference type="GO" id="GO:0003700">
    <property type="term" value="F:DNA-binding transcription factor activity"/>
    <property type="evidence" value="ECO:0007669"/>
    <property type="project" value="InterPro"/>
</dbReference>
<dbReference type="SUPFAM" id="SSF101936">
    <property type="entry name" value="DNA-binding pseudobarrel domain"/>
    <property type="match status" value="1"/>
</dbReference>
<accession>A0AA88J215</accession>
<keyword evidence="4" id="KW-0804">Transcription</keyword>
<dbReference type="GO" id="GO:0005634">
    <property type="term" value="C:nucleus"/>
    <property type="evidence" value="ECO:0007669"/>
    <property type="project" value="UniProtKB-SubCell"/>
</dbReference>
<dbReference type="InterPro" id="IPR015300">
    <property type="entry name" value="DNA-bd_pseudobarrel_sf"/>
</dbReference>
<evidence type="ECO:0000256" key="4">
    <source>
        <dbReference type="ARBA" id="ARBA00023163"/>
    </source>
</evidence>
<dbReference type="Proteomes" id="UP001187192">
    <property type="component" value="Unassembled WGS sequence"/>
</dbReference>
<evidence type="ECO:0000313" key="8">
    <source>
        <dbReference type="Proteomes" id="UP001187192"/>
    </source>
</evidence>